<dbReference type="PANTHER" id="PTHR46375">
    <property type="entry name" value="KELCH REPEAT AND BTB DOMAIN-CONTAINING PROTEIN 13-RELATED"/>
    <property type="match status" value="1"/>
</dbReference>
<dbReference type="STRING" id="2018661.A0A2A2LBW5"/>
<dbReference type="SMART" id="SM00612">
    <property type="entry name" value="Kelch"/>
    <property type="match status" value="1"/>
</dbReference>
<accession>A0A2A2LBW5</accession>
<keyword evidence="3" id="KW-1185">Reference proteome</keyword>
<gene>
    <name evidence="2" type="ORF">WR25_26612</name>
</gene>
<dbReference type="Pfam" id="PF24681">
    <property type="entry name" value="Kelch_KLHDC2_KLHL20_DRC7"/>
    <property type="match status" value="1"/>
</dbReference>
<evidence type="ECO:0000313" key="2">
    <source>
        <dbReference type="EMBL" id="PAV83693.1"/>
    </source>
</evidence>
<organism evidence="2 3">
    <name type="scientific">Diploscapter pachys</name>
    <dbReference type="NCBI Taxonomy" id="2018661"/>
    <lineage>
        <taxon>Eukaryota</taxon>
        <taxon>Metazoa</taxon>
        <taxon>Ecdysozoa</taxon>
        <taxon>Nematoda</taxon>
        <taxon>Chromadorea</taxon>
        <taxon>Rhabditida</taxon>
        <taxon>Rhabditina</taxon>
        <taxon>Rhabditomorpha</taxon>
        <taxon>Rhabditoidea</taxon>
        <taxon>Rhabditidae</taxon>
        <taxon>Diploscapter</taxon>
    </lineage>
</organism>
<name>A0A2A2LBW5_9BILA</name>
<dbReference type="Proteomes" id="UP000218231">
    <property type="component" value="Unassembled WGS sequence"/>
</dbReference>
<comment type="caution">
    <text evidence="2">The sequence shown here is derived from an EMBL/GenBank/DDBJ whole genome shotgun (WGS) entry which is preliminary data.</text>
</comment>
<dbReference type="AlphaFoldDB" id="A0A2A2LBW5"/>
<evidence type="ECO:0000256" key="1">
    <source>
        <dbReference type="ARBA" id="ARBA00022441"/>
    </source>
</evidence>
<dbReference type="InterPro" id="IPR006652">
    <property type="entry name" value="Kelch_1"/>
</dbReference>
<dbReference type="PANTHER" id="PTHR46375:SF3">
    <property type="entry name" value="KELCH REPEAT AND BTB DOMAIN-CONTAINING PROTEIN 13"/>
    <property type="match status" value="1"/>
</dbReference>
<dbReference type="OrthoDB" id="6582154at2759"/>
<dbReference type="InterPro" id="IPR052392">
    <property type="entry name" value="Kelch-BTB_domain-containing"/>
</dbReference>
<protein>
    <recommendedName>
        <fullName evidence="4">Kelch repeat protein</fullName>
    </recommendedName>
</protein>
<dbReference type="SUPFAM" id="SSF117281">
    <property type="entry name" value="Kelch motif"/>
    <property type="match status" value="1"/>
</dbReference>
<proteinExistence type="predicted"/>
<evidence type="ECO:0000313" key="3">
    <source>
        <dbReference type="Proteomes" id="UP000218231"/>
    </source>
</evidence>
<dbReference type="Gene3D" id="2.120.10.80">
    <property type="entry name" value="Kelch-type beta propeller"/>
    <property type="match status" value="1"/>
</dbReference>
<evidence type="ECO:0008006" key="4">
    <source>
        <dbReference type="Google" id="ProtNLM"/>
    </source>
</evidence>
<reference evidence="2 3" key="1">
    <citation type="journal article" date="2017" name="Curr. Biol.">
        <title>Genome architecture and evolution of a unichromosomal asexual nematode.</title>
        <authorList>
            <person name="Fradin H."/>
            <person name="Zegar C."/>
            <person name="Gutwein M."/>
            <person name="Lucas J."/>
            <person name="Kovtun M."/>
            <person name="Corcoran D."/>
            <person name="Baugh L.R."/>
            <person name="Kiontke K."/>
            <person name="Gunsalus K."/>
            <person name="Fitch D.H."/>
            <person name="Piano F."/>
        </authorList>
    </citation>
    <scope>NUCLEOTIDE SEQUENCE [LARGE SCALE GENOMIC DNA]</scope>
    <source>
        <strain evidence="2">PF1309</strain>
    </source>
</reference>
<dbReference type="EMBL" id="LIAE01006933">
    <property type="protein sequence ID" value="PAV83693.1"/>
    <property type="molecule type" value="Genomic_DNA"/>
</dbReference>
<keyword evidence="1" id="KW-0880">Kelch repeat</keyword>
<dbReference type="InterPro" id="IPR015915">
    <property type="entry name" value="Kelch-typ_b-propeller"/>
</dbReference>
<sequence length="180" mass="20674">MFHLETREITKGPEPPEWRLYACVAHFNDKIYYFGGEDPNTWELTNHVDFLVLDDWHSQKILRLSDDEQEWIEMGKIEEKQTDVAIATLDGKIYITGGSDSSDVCNSCLCFDPQAPPDDRISRISGLNCARYGHSLVAANGKLYAIGGYEQWICIKYCMLVEEYDPELDVWKVVDQIDDL</sequence>